<evidence type="ECO:0000313" key="1">
    <source>
        <dbReference type="EMBL" id="XDF89612.1"/>
    </source>
</evidence>
<proteinExistence type="predicted"/>
<organism evidence="1">
    <name type="scientific">Pectobacterium phage Koroua</name>
    <dbReference type="NCBI Taxonomy" id="3158138"/>
    <lineage>
        <taxon>Viruses</taxon>
        <taxon>Duplodnaviria</taxon>
        <taxon>Heunggongvirae</taxon>
        <taxon>Uroviricota</taxon>
        <taxon>Caudoviricetes</taxon>
    </lineage>
</organism>
<gene>
    <name evidence="1" type="ORF">MPJMYLZW_CDS0039</name>
</gene>
<reference evidence="1" key="2">
    <citation type="submission" date="2024-07" db="EMBL/GenBank/DDBJ databases">
        <authorList>
            <person name="Pedersen J.S."/>
            <person name="Mulbjerg M.R."/>
            <person name="Carstens A.B."/>
            <person name="Hansen L.H."/>
        </authorList>
    </citation>
    <scope>NUCLEOTIDE SEQUENCE</scope>
</reference>
<name>A0AB39ABM4_9CAUD</name>
<accession>A0AB39ABM4</accession>
<dbReference type="EMBL" id="PQ008972">
    <property type="protein sequence ID" value="XDF89612.1"/>
    <property type="molecule type" value="Genomic_DNA"/>
</dbReference>
<protein>
    <submittedName>
        <fullName evidence="1">Uncharacterized protein</fullName>
    </submittedName>
</protein>
<sequence length="34" mass="3772">MSNETIFMIGAIVMLLPVAISAAHAITEWIFEHD</sequence>
<reference evidence="1" key="1">
    <citation type="journal article" date="2024" name="Virus Res.">
        <title>A novel genus of Pectobacterium bacteriophages display broad host range by targeting several species of Danish soft rot isolates.</title>
        <authorList>
            <person name="Pedersen J.S."/>
            <person name="Carstens A.B."/>
            <person name="Rothgard M.M."/>
            <person name="Roy C."/>
            <person name="Viry A."/>
            <person name="Papudeshi B."/>
            <person name="Kot W."/>
            <person name="Hille F."/>
            <person name="Franz C.M.A.P."/>
            <person name="Edwards R."/>
            <person name="Hansen L.H."/>
        </authorList>
    </citation>
    <scope>NUCLEOTIDE SEQUENCE</scope>
</reference>